<feature type="domain" description="Pyridine nucleotide-disulphide oxidoreductase dimerisation" evidence="4">
    <location>
        <begin position="184"/>
        <end position="267"/>
    </location>
</feature>
<keyword evidence="7" id="KW-1185">Reference proteome</keyword>
<dbReference type="InterPro" id="IPR050151">
    <property type="entry name" value="Class-I_Pyr_Nuc-Dis_Oxidored"/>
</dbReference>
<evidence type="ECO:0000256" key="1">
    <source>
        <dbReference type="ARBA" id="ARBA00022630"/>
    </source>
</evidence>
<dbReference type="Gene3D" id="3.50.50.60">
    <property type="entry name" value="FAD/NAD(P)-binding domain"/>
    <property type="match status" value="2"/>
</dbReference>
<dbReference type="Pfam" id="PF02852">
    <property type="entry name" value="Pyr_redox_dim"/>
    <property type="match status" value="1"/>
</dbReference>
<evidence type="ECO:0000256" key="2">
    <source>
        <dbReference type="ARBA" id="ARBA00022827"/>
    </source>
</evidence>
<keyword evidence="2" id="KW-0274">FAD</keyword>
<dbReference type="InterPro" id="IPR004099">
    <property type="entry name" value="Pyr_nucl-diS_OxRdtase_dimer"/>
</dbReference>
<feature type="domain" description="FAD/NAD(P)-binding" evidence="5">
    <location>
        <begin position="1"/>
        <end position="158"/>
    </location>
</feature>
<dbReference type="Gene3D" id="3.30.390.30">
    <property type="match status" value="1"/>
</dbReference>
<dbReference type="Proteomes" id="UP001596328">
    <property type="component" value="Unassembled WGS sequence"/>
</dbReference>
<dbReference type="AlphaFoldDB" id="A0ABD5S400"/>
<reference evidence="6 7" key="1">
    <citation type="journal article" date="2019" name="Int. J. Syst. Evol. Microbiol.">
        <title>The Global Catalogue of Microorganisms (GCM) 10K type strain sequencing project: providing services to taxonomists for standard genome sequencing and annotation.</title>
        <authorList>
            <consortium name="The Broad Institute Genomics Platform"/>
            <consortium name="The Broad Institute Genome Sequencing Center for Infectious Disease"/>
            <person name="Wu L."/>
            <person name="Ma J."/>
        </authorList>
    </citation>
    <scope>NUCLEOTIDE SEQUENCE [LARGE SCALE GENOMIC DNA]</scope>
    <source>
        <strain evidence="6 7">NBRC 111368</strain>
    </source>
</reference>
<evidence type="ECO:0000259" key="4">
    <source>
        <dbReference type="Pfam" id="PF02852"/>
    </source>
</evidence>
<gene>
    <name evidence="6" type="ORF">ACFQE1_19080</name>
</gene>
<evidence type="ECO:0000313" key="6">
    <source>
        <dbReference type="EMBL" id="MFC6726428.1"/>
    </source>
</evidence>
<sequence>RLVVVGGGYIAAEMGYFYGAMGSEVVVVGHADRLLAREDREVAEFFTDSFAGREHHEVHTGYEVVEVEEVDGEGGEADERLTVHAEADDGEELTVEGDALLLAVGRRPNTDAEGWDVEAGGVAVDDDGFLETDDRLRASVDGVWAVGDVAGNYMFKHSGDQEAAYAVRNAVRDEGASVEYPGMAHAVFGSPQVGSHGKTESELESEGVEYEVGRAEYSSHPLGKLLEPEGGFAKVLVGSGEAVLGCHVVGPEASTLIHEVNAAVSAG</sequence>
<dbReference type="PRINTS" id="PR00411">
    <property type="entry name" value="PNDRDTASEI"/>
</dbReference>
<dbReference type="InterPro" id="IPR016156">
    <property type="entry name" value="FAD/NAD-linked_Rdtase_dimer_sf"/>
</dbReference>
<protein>
    <submittedName>
        <fullName evidence="6">FAD-dependent oxidoreductase</fullName>
    </submittedName>
</protein>
<keyword evidence="3" id="KW-0520">NAD</keyword>
<dbReference type="PRINTS" id="PR00368">
    <property type="entry name" value="FADPNR"/>
</dbReference>
<dbReference type="InterPro" id="IPR036188">
    <property type="entry name" value="FAD/NAD-bd_sf"/>
</dbReference>
<evidence type="ECO:0000313" key="7">
    <source>
        <dbReference type="Proteomes" id="UP001596328"/>
    </source>
</evidence>
<dbReference type="InterPro" id="IPR023753">
    <property type="entry name" value="FAD/NAD-binding_dom"/>
</dbReference>
<name>A0ABD5S400_9EURY</name>
<dbReference type="PANTHER" id="PTHR22912:SF217">
    <property type="entry name" value="DIHYDROLIPOYL DEHYDROGENASE"/>
    <property type="match status" value="1"/>
</dbReference>
<dbReference type="Pfam" id="PF07992">
    <property type="entry name" value="Pyr_redox_2"/>
    <property type="match status" value="1"/>
</dbReference>
<dbReference type="PANTHER" id="PTHR22912">
    <property type="entry name" value="DISULFIDE OXIDOREDUCTASE"/>
    <property type="match status" value="1"/>
</dbReference>
<comment type="caution">
    <text evidence="6">The sequence shown here is derived from an EMBL/GenBank/DDBJ whole genome shotgun (WGS) entry which is preliminary data.</text>
</comment>
<feature type="non-terminal residue" evidence="6">
    <location>
        <position position="267"/>
    </location>
</feature>
<dbReference type="EMBL" id="JBHSWU010001107">
    <property type="protein sequence ID" value="MFC6726428.1"/>
    <property type="molecule type" value="Genomic_DNA"/>
</dbReference>
<evidence type="ECO:0000259" key="5">
    <source>
        <dbReference type="Pfam" id="PF07992"/>
    </source>
</evidence>
<feature type="non-terminal residue" evidence="6">
    <location>
        <position position="1"/>
    </location>
</feature>
<accession>A0ABD5S400</accession>
<dbReference type="SUPFAM" id="SSF55424">
    <property type="entry name" value="FAD/NAD-linked reductases, dimerisation (C-terminal) domain"/>
    <property type="match status" value="1"/>
</dbReference>
<proteinExistence type="predicted"/>
<keyword evidence="1" id="KW-0285">Flavoprotein</keyword>
<organism evidence="6 7">
    <name type="scientific">Halobium palmae</name>
    <dbReference type="NCBI Taxonomy" id="1776492"/>
    <lineage>
        <taxon>Archaea</taxon>
        <taxon>Methanobacteriati</taxon>
        <taxon>Methanobacteriota</taxon>
        <taxon>Stenosarchaea group</taxon>
        <taxon>Halobacteria</taxon>
        <taxon>Halobacteriales</taxon>
        <taxon>Haloferacaceae</taxon>
        <taxon>Halobium</taxon>
    </lineage>
</organism>
<evidence type="ECO:0000256" key="3">
    <source>
        <dbReference type="ARBA" id="ARBA00023027"/>
    </source>
</evidence>
<dbReference type="SUPFAM" id="SSF51905">
    <property type="entry name" value="FAD/NAD(P)-binding domain"/>
    <property type="match status" value="1"/>
</dbReference>